<proteinExistence type="predicted"/>
<keyword evidence="3" id="KW-1185">Reference proteome</keyword>
<name>A0A401IEU4_APHSA</name>
<comment type="caution">
    <text evidence="2">The sequence shown here is derived from an EMBL/GenBank/DDBJ whole genome shotgun (WGS) entry which is preliminary data.</text>
</comment>
<dbReference type="Proteomes" id="UP000287247">
    <property type="component" value="Unassembled WGS sequence"/>
</dbReference>
<sequence>MKNQPMTNNEEYPAPNGELPPEMKHYGRTREEQIKINQKGLEIMRQWREEAEKRAKTLTPEEIQQELDAWKMVEETIDKYRERKLFTKE</sequence>
<gene>
    <name evidence="2" type="ORF">AsFPU1_1128</name>
</gene>
<dbReference type="RefSeq" id="WP_124975794.1">
    <property type="nucleotide sequence ID" value="NZ_BDQK01000004.1"/>
</dbReference>
<evidence type="ECO:0000313" key="3">
    <source>
        <dbReference type="Proteomes" id="UP000287247"/>
    </source>
</evidence>
<feature type="compositionally biased region" description="Polar residues" evidence="1">
    <location>
        <begin position="1"/>
        <end position="10"/>
    </location>
</feature>
<evidence type="ECO:0000256" key="1">
    <source>
        <dbReference type="SAM" id="MobiDB-lite"/>
    </source>
</evidence>
<reference evidence="3" key="1">
    <citation type="submission" date="2017-05" db="EMBL/GenBank/DDBJ databases">
        <title>Physiological properties and genetic analysis related to exopolysaccharide production of fresh-water unicellular cyanobacterium Aphanothece sacrum, Suizenji Nori, that has been cultured as a food source in Japan.</title>
        <authorList>
            <person name="Kanesaki Y."/>
            <person name="Yoshikawa S."/>
            <person name="Ohki K."/>
        </authorList>
    </citation>
    <scope>NUCLEOTIDE SEQUENCE [LARGE SCALE GENOMIC DNA]</scope>
    <source>
        <strain evidence="3">FPU1</strain>
    </source>
</reference>
<dbReference type="AlphaFoldDB" id="A0A401IEU4"/>
<accession>A0A401IEU4</accession>
<dbReference type="EMBL" id="BDQK01000004">
    <property type="protein sequence ID" value="GBF79729.1"/>
    <property type="molecule type" value="Genomic_DNA"/>
</dbReference>
<protein>
    <submittedName>
        <fullName evidence="2">Uncharacterized protein</fullName>
    </submittedName>
</protein>
<organism evidence="2 3">
    <name type="scientific">Aphanothece sacrum FPU1</name>
    <dbReference type="NCBI Taxonomy" id="1920663"/>
    <lineage>
        <taxon>Bacteria</taxon>
        <taxon>Bacillati</taxon>
        <taxon>Cyanobacteriota</taxon>
        <taxon>Cyanophyceae</taxon>
        <taxon>Oscillatoriophycideae</taxon>
        <taxon>Chroococcales</taxon>
        <taxon>Aphanothecaceae</taxon>
        <taxon>Aphanothece</taxon>
    </lineage>
</organism>
<dbReference type="OrthoDB" id="9920440at2"/>
<feature type="region of interest" description="Disordered" evidence="1">
    <location>
        <begin position="1"/>
        <end position="24"/>
    </location>
</feature>
<evidence type="ECO:0000313" key="2">
    <source>
        <dbReference type="EMBL" id="GBF79729.1"/>
    </source>
</evidence>